<dbReference type="EMBL" id="CP014945">
    <property type="protein sequence ID" value="AMT95780.1"/>
    <property type="molecule type" value="Genomic_DNA"/>
</dbReference>
<keyword evidence="2" id="KW-1185">Reference proteome</keyword>
<sequence length="329" mass="38050">MNFNSYILPLLSGYCRHYWQPHQRLALVIGMLPWKDNVGNWILELSHIQIQRHFDENYFQQWLKPFIKRVNPVVYIWGYKAPDFFIDYIREQELDIFFLEDGFIRSGPYDESSAPPLSIMIDSQAPYFDTTRPNDLTNLIANFDFEQDGYDETLAQEMLDYYVSKRVSKYNHQPYVDVVPIYGIKNKKRILILGQVPYDDSLKYGGGIDITLLDVVNKAVAENPNDQIIVKPHPMTLNDPSIIDTLTELDCLVLTQSIHLVDALETVDHVYTITSLGGFEALLRGKEVTVLGRPFYTHLCTSHIKSNTPSLSQLFYICYYAYNFTATTS</sequence>
<dbReference type="GeneID" id="33060809"/>
<organism evidence="1 2">
    <name type="scientific">Psychrobacter alimentarius</name>
    <dbReference type="NCBI Taxonomy" id="261164"/>
    <lineage>
        <taxon>Bacteria</taxon>
        <taxon>Pseudomonadati</taxon>
        <taxon>Pseudomonadota</taxon>
        <taxon>Gammaproteobacteria</taxon>
        <taxon>Moraxellales</taxon>
        <taxon>Moraxellaceae</taxon>
        <taxon>Psychrobacter</taxon>
    </lineage>
</organism>
<evidence type="ECO:0000313" key="2">
    <source>
        <dbReference type="Proteomes" id="UP000076104"/>
    </source>
</evidence>
<gene>
    <name evidence="1" type="ORF">A3K91_0144</name>
</gene>
<name>A0ABM5ZUQ5_9GAMM</name>
<accession>A0ABM5ZUQ5</accession>
<dbReference type="RefSeq" id="WP_062843569.1">
    <property type="nucleotide sequence ID" value="NZ_CP014945.1"/>
</dbReference>
<dbReference type="Pfam" id="PF05159">
    <property type="entry name" value="Capsule_synth"/>
    <property type="match status" value="1"/>
</dbReference>
<dbReference type="Proteomes" id="UP000076104">
    <property type="component" value="Chromosome"/>
</dbReference>
<evidence type="ECO:0000313" key="1">
    <source>
        <dbReference type="EMBL" id="AMT95780.1"/>
    </source>
</evidence>
<proteinExistence type="predicted"/>
<dbReference type="InterPro" id="IPR007833">
    <property type="entry name" value="Capsule_polysaccharide_synth"/>
</dbReference>
<protein>
    <submittedName>
        <fullName evidence="1">Capsule polysaccharide export protein</fullName>
    </submittedName>
</protein>
<reference evidence="1 2" key="1">
    <citation type="submission" date="2016-03" db="EMBL/GenBank/DDBJ databases">
        <title>Genome sequencing of Psychrobacter alimentarius PAMC 27889.</title>
        <authorList>
            <person name="Lee J."/>
            <person name="Kim O.-S."/>
        </authorList>
    </citation>
    <scope>NUCLEOTIDE SEQUENCE [LARGE SCALE GENOMIC DNA]</scope>
    <source>
        <strain evidence="1 2">PAMC 27889</strain>
    </source>
</reference>